<dbReference type="InterPro" id="IPR013762">
    <property type="entry name" value="Integrase-like_cat_sf"/>
</dbReference>
<dbReference type="PROSITE" id="PS51900">
    <property type="entry name" value="CB"/>
    <property type="match status" value="1"/>
</dbReference>
<keyword evidence="3 5" id="KW-0238">DNA-binding</keyword>
<dbReference type="GO" id="GO:0003677">
    <property type="term" value="F:DNA binding"/>
    <property type="evidence" value="ECO:0007669"/>
    <property type="project" value="UniProtKB-UniRule"/>
</dbReference>
<name>A0A5R9B6X0_9MICC</name>
<gene>
    <name evidence="8" type="ORF">FEF26_14810</name>
</gene>
<evidence type="ECO:0008006" key="10">
    <source>
        <dbReference type="Google" id="ProtNLM"/>
    </source>
</evidence>
<keyword evidence="4" id="KW-0233">DNA recombination</keyword>
<dbReference type="InterPro" id="IPR044068">
    <property type="entry name" value="CB"/>
</dbReference>
<comment type="similarity">
    <text evidence="1">Belongs to the 'phage' integrase family.</text>
</comment>
<proteinExistence type="inferred from homology"/>
<dbReference type="Proteomes" id="UP000310458">
    <property type="component" value="Unassembled WGS sequence"/>
</dbReference>
<dbReference type="InterPro" id="IPR004107">
    <property type="entry name" value="Integrase_SAM-like_N"/>
</dbReference>
<dbReference type="AlphaFoldDB" id="A0A5R9B6X0"/>
<dbReference type="PANTHER" id="PTHR30349">
    <property type="entry name" value="PHAGE INTEGRASE-RELATED"/>
    <property type="match status" value="1"/>
</dbReference>
<sequence>MHLRFIDRGLPVGAAHDFLTGKVYSSAGSLPEGMPLLLDERWRPLEPWLTYFRIISASTGKSTMRNYGYDALRFASFLESRGTDVVHASSEDIVAYRESRLVGAERPVSSATWKREVVVIRGIYRMLVQTGEIQREPWITIGRTSAVSRPWHSEPDIRPLTQTQWGVFRDVGLAGYTTNGELDPSWRGRAPMRSKAGAQLAVSTGMRLAEFSTLLEVELPRSSGSGMSILLEACAKYQKRRRVHVPSATLRAVNLYRQTERRSVVDASRKTLWSRRSELFVVEELDESAGIVRGRLDGRRSTWHLHLMPPHLRRIAVIERDRGLEALGLFIGRGGLPISLRAWHATFEVASRRVLELAPDEMGGRRSRITPHDLRHTFAVVLLKALTDIALARESERRAGNLGPATLSEHISINPRLTVQRLLGHSNPSTTMVYLRYIEDTDALIQDVFDSWNDESLTFADAVLSDRRTQ</sequence>
<keyword evidence="9" id="KW-1185">Reference proteome</keyword>
<organism evidence="8 9">
    <name type="scientific">Nesterenkonia salmonea</name>
    <dbReference type="NCBI Taxonomy" id="1804987"/>
    <lineage>
        <taxon>Bacteria</taxon>
        <taxon>Bacillati</taxon>
        <taxon>Actinomycetota</taxon>
        <taxon>Actinomycetes</taxon>
        <taxon>Micrococcales</taxon>
        <taxon>Micrococcaceae</taxon>
        <taxon>Nesterenkonia</taxon>
    </lineage>
</organism>
<dbReference type="Gene3D" id="1.10.443.10">
    <property type="entry name" value="Intergrase catalytic core"/>
    <property type="match status" value="1"/>
</dbReference>
<dbReference type="OrthoDB" id="4137935at2"/>
<dbReference type="PANTHER" id="PTHR30349:SF64">
    <property type="entry name" value="PROPHAGE INTEGRASE INTD-RELATED"/>
    <property type="match status" value="1"/>
</dbReference>
<evidence type="ECO:0000313" key="8">
    <source>
        <dbReference type="EMBL" id="TLP92370.1"/>
    </source>
</evidence>
<feature type="domain" description="Core-binding (CB)" evidence="7">
    <location>
        <begin position="39"/>
        <end position="128"/>
    </location>
</feature>
<evidence type="ECO:0000259" key="6">
    <source>
        <dbReference type="PROSITE" id="PS51898"/>
    </source>
</evidence>
<reference evidence="8 9" key="1">
    <citation type="submission" date="2019-05" db="EMBL/GenBank/DDBJ databases">
        <title>Nesterenkonia sp. GY074 isolated from the Southern Atlantic Ocean.</title>
        <authorList>
            <person name="Zhang G."/>
        </authorList>
    </citation>
    <scope>NUCLEOTIDE SEQUENCE [LARGE SCALE GENOMIC DNA]</scope>
    <source>
        <strain evidence="8 9">GY074</strain>
    </source>
</reference>
<dbReference type="SUPFAM" id="SSF56349">
    <property type="entry name" value="DNA breaking-rejoining enzymes"/>
    <property type="match status" value="2"/>
</dbReference>
<evidence type="ECO:0000256" key="5">
    <source>
        <dbReference type="PROSITE-ProRule" id="PRU01248"/>
    </source>
</evidence>
<dbReference type="PROSITE" id="PS51898">
    <property type="entry name" value="TYR_RECOMBINASE"/>
    <property type="match status" value="1"/>
</dbReference>
<accession>A0A5R9B6X0</accession>
<evidence type="ECO:0000256" key="2">
    <source>
        <dbReference type="ARBA" id="ARBA00022908"/>
    </source>
</evidence>
<dbReference type="EMBL" id="VAVZ01000066">
    <property type="protein sequence ID" value="TLP92370.1"/>
    <property type="molecule type" value="Genomic_DNA"/>
</dbReference>
<evidence type="ECO:0000256" key="4">
    <source>
        <dbReference type="ARBA" id="ARBA00023172"/>
    </source>
</evidence>
<dbReference type="GO" id="GO:0015074">
    <property type="term" value="P:DNA integration"/>
    <property type="evidence" value="ECO:0007669"/>
    <property type="project" value="UniProtKB-KW"/>
</dbReference>
<dbReference type="GO" id="GO:0006310">
    <property type="term" value="P:DNA recombination"/>
    <property type="evidence" value="ECO:0007669"/>
    <property type="project" value="UniProtKB-KW"/>
</dbReference>
<evidence type="ECO:0000313" key="9">
    <source>
        <dbReference type="Proteomes" id="UP000310458"/>
    </source>
</evidence>
<dbReference type="InterPro" id="IPR050090">
    <property type="entry name" value="Tyrosine_recombinase_XerCD"/>
</dbReference>
<dbReference type="Gene3D" id="1.10.150.130">
    <property type="match status" value="1"/>
</dbReference>
<dbReference type="InterPro" id="IPR011010">
    <property type="entry name" value="DNA_brk_join_enz"/>
</dbReference>
<comment type="caution">
    <text evidence="8">The sequence shown here is derived from an EMBL/GenBank/DDBJ whole genome shotgun (WGS) entry which is preliminary data.</text>
</comment>
<dbReference type="Pfam" id="PF02899">
    <property type="entry name" value="Phage_int_SAM_1"/>
    <property type="match status" value="1"/>
</dbReference>
<evidence type="ECO:0000256" key="3">
    <source>
        <dbReference type="ARBA" id="ARBA00023125"/>
    </source>
</evidence>
<dbReference type="InterPro" id="IPR002104">
    <property type="entry name" value="Integrase_catalytic"/>
</dbReference>
<evidence type="ECO:0000256" key="1">
    <source>
        <dbReference type="ARBA" id="ARBA00008857"/>
    </source>
</evidence>
<keyword evidence="2" id="KW-0229">DNA integration</keyword>
<dbReference type="InterPro" id="IPR010998">
    <property type="entry name" value="Integrase_recombinase_N"/>
</dbReference>
<dbReference type="RefSeq" id="WP_138254310.1">
    <property type="nucleotide sequence ID" value="NZ_VAVZ01000066.1"/>
</dbReference>
<evidence type="ECO:0000259" key="7">
    <source>
        <dbReference type="PROSITE" id="PS51900"/>
    </source>
</evidence>
<protein>
    <recommendedName>
        <fullName evidence="10">Integrase</fullName>
    </recommendedName>
</protein>
<feature type="domain" description="Tyr recombinase" evidence="6">
    <location>
        <begin position="155"/>
        <end position="450"/>
    </location>
</feature>